<reference evidence="1" key="2">
    <citation type="submission" date="2015-06" db="UniProtKB">
        <authorList>
            <consortium name="EnsemblProtists"/>
        </authorList>
    </citation>
    <scope>IDENTIFICATION</scope>
    <source>
        <strain evidence="1">Emoy2</strain>
    </source>
</reference>
<sequence length="113" mass="13020">MELGEPRSSCPVPGCSRTLPTVARHVFWACSCGDRLEVSARRTPTYGRLGWNFQKFHSGPGMPTNDLLLKVMRLWTRRMRYFQRLGNSGILPYLRRFMPYGQSCSTGWKTRSC</sequence>
<evidence type="ECO:0000313" key="1">
    <source>
        <dbReference type="EnsemblProtists" id="HpaP814229"/>
    </source>
</evidence>
<reference evidence="2" key="1">
    <citation type="journal article" date="2010" name="Science">
        <title>Signatures of adaptation to obligate biotrophy in the Hyaloperonospora arabidopsidis genome.</title>
        <authorList>
            <person name="Baxter L."/>
            <person name="Tripathy S."/>
            <person name="Ishaque N."/>
            <person name="Boot N."/>
            <person name="Cabral A."/>
            <person name="Kemen E."/>
            <person name="Thines M."/>
            <person name="Ah-Fong A."/>
            <person name="Anderson R."/>
            <person name="Badejoko W."/>
            <person name="Bittner-Eddy P."/>
            <person name="Boore J.L."/>
            <person name="Chibucos M.C."/>
            <person name="Coates M."/>
            <person name="Dehal P."/>
            <person name="Delehaunty K."/>
            <person name="Dong S."/>
            <person name="Downton P."/>
            <person name="Dumas B."/>
            <person name="Fabro G."/>
            <person name="Fronick C."/>
            <person name="Fuerstenberg S.I."/>
            <person name="Fulton L."/>
            <person name="Gaulin E."/>
            <person name="Govers F."/>
            <person name="Hughes L."/>
            <person name="Humphray S."/>
            <person name="Jiang R.H."/>
            <person name="Judelson H."/>
            <person name="Kamoun S."/>
            <person name="Kyung K."/>
            <person name="Meijer H."/>
            <person name="Minx P."/>
            <person name="Morris P."/>
            <person name="Nelson J."/>
            <person name="Phuntumart V."/>
            <person name="Qutob D."/>
            <person name="Rehmany A."/>
            <person name="Rougon-Cardoso A."/>
            <person name="Ryden P."/>
            <person name="Torto-Alalibo T."/>
            <person name="Studholme D."/>
            <person name="Wang Y."/>
            <person name="Win J."/>
            <person name="Wood J."/>
            <person name="Clifton S.W."/>
            <person name="Rogers J."/>
            <person name="Van den Ackerveken G."/>
            <person name="Jones J.D."/>
            <person name="McDowell J.M."/>
            <person name="Beynon J."/>
            <person name="Tyler B.M."/>
        </authorList>
    </citation>
    <scope>NUCLEOTIDE SEQUENCE [LARGE SCALE GENOMIC DNA]</scope>
    <source>
        <strain evidence="2">Emoy2</strain>
    </source>
</reference>
<name>M4C558_HYAAE</name>
<dbReference type="AlphaFoldDB" id="M4C558"/>
<organism evidence="1 2">
    <name type="scientific">Hyaloperonospora arabidopsidis (strain Emoy2)</name>
    <name type="common">Downy mildew agent</name>
    <name type="synonym">Peronospora arabidopsidis</name>
    <dbReference type="NCBI Taxonomy" id="559515"/>
    <lineage>
        <taxon>Eukaryota</taxon>
        <taxon>Sar</taxon>
        <taxon>Stramenopiles</taxon>
        <taxon>Oomycota</taxon>
        <taxon>Peronosporomycetes</taxon>
        <taxon>Peronosporales</taxon>
        <taxon>Peronosporaceae</taxon>
        <taxon>Hyaloperonospora</taxon>
    </lineage>
</organism>
<accession>M4C558</accession>
<evidence type="ECO:0000313" key="2">
    <source>
        <dbReference type="Proteomes" id="UP000011713"/>
    </source>
</evidence>
<dbReference type="EnsemblProtists" id="HpaT814229">
    <property type="protein sequence ID" value="HpaP814229"/>
    <property type="gene ID" value="HpaG814229"/>
</dbReference>
<dbReference type="HOGENOM" id="CLU_2138307_0_0_1"/>
<dbReference type="EMBL" id="ABWE02003605">
    <property type="status" value="NOT_ANNOTATED_CDS"/>
    <property type="molecule type" value="Genomic_DNA"/>
</dbReference>
<dbReference type="VEuPathDB" id="FungiDB:HpaG814229"/>
<dbReference type="InParanoid" id="M4C558"/>
<dbReference type="Proteomes" id="UP000011713">
    <property type="component" value="Unassembled WGS sequence"/>
</dbReference>
<proteinExistence type="predicted"/>
<keyword evidence="2" id="KW-1185">Reference proteome</keyword>
<protein>
    <submittedName>
        <fullName evidence="1">Uncharacterized protein</fullName>
    </submittedName>
</protein>